<evidence type="ECO:0000313" key="2">
    <source>
        <dbReference type="Proteomes" id="UP000326396"/>
    </source>
</evidence>
<keyword evidence="2" id="KW-1185">Reference proteome</keyword>
<name>A0A5N6PAM6_9ASTR</name>
<reference evidence="1 2" key="1">
    <citation type="submission" date="2019-05" db="EMBL/GenBank/DDBJ databases">
        <title>Mikania micrantha, genome provides insights into the molecular mechanism of rapid growth.</title>
        <authorList>
            <person name="Liu B."/>
        </authorList>
    </citation>
    <scope>NUCLEOTIDE SEQUENCE [LARGE SCALE GENOMIC DNA]</scope>
    <source>
        <strain evidence="1">NLD-2019</strain>
        <tissue evidence="1">Leaf</tissue>
    </source>
</reference>
<comment type="caution">
    <text evidence="1">The sequence shown here is derived from an EMBL/GenBank/DDBJ whole genome shotgun (WGS) entry which is preliminary data.</text>
</comment>
<accession>A0A5N6PAM6</accession>
<dbReference type="AlphaFoldDB" id="A0A5N6PAM6"/>
<gene>
    <name evidence="1" type="ORF">E3N88_10441</name>
</gene>
<proteinExistence type="predicted"/>
<evidence type="ECO:0000313" key="1">
    <source>
        <dbReference type="EMBL" id="KAD6119170.1"/>
    </source>
</evidence>
<dbReference type="EMBL" id="SZYD01000005">
    <property type="protein sequence ID" value="KAD6119170.1"/>
    <property type="molecule type" value="Genomic_DNA"/>
</dbReference>
<protein>
    <submittedName>
        <fullName evidence="1">Uncharacterized protein</fullName>
    </submittedName>
</protein>
<dbReference type="Proteomes" id="UP000326396">
    <property type="component" value="Linkage Group LG13"/>
</dbReference>
<sequence>MDPIVAIDLHIPLWDVFNGDTLSYVTVNSKLDRVFVTSKVYSLFVQLSVGRKGEATIGELKNSLKESQFALKMDQRKSKNLNKKKMVYYHDLFLGAQFGYCNCIKNKLIQKTTYYHPEGLEKGKLVQMLAGGK</sequence>
<organism evidence="1 2">
    <name type="scientific">Mikania micrantha</name>
    <name type="common">bitter vine</name>
    <dbReference type="NCBI Taxonomy" id="192012"/>
    <lineage>
        <taxon>Eukaryota</taxon>
        <taxon>Viridiplantae</taxon>
        <taxon>Streptophyta</taxon>
        <taxon>Embryophyta</taxon>
        <taxon>Tracheophyta</taxon>
        <taxon>Spermatophyta</taxon>
        <taxon>Magnoliopsida</taxon>
        <taxon>eudicotyledons</taxon>
        <taxon>Gunneridae</taxon>
        <taxon>Pentapetalae</taxon>
        <taxon>asterids</taxon>
        <taxon>campanulids</taxon>
        <taxon>Asterales</taxon>
        <taxon>Asteraceae</taxon>
        <taxon>Asteroideae</taxon>
        <taxon>Heliantheae alliance</taxon>
        <taxon>Eupatorieae</taxon>
        <taxon>Mikania</taxon>
    </lineage>
</organism>